<dbReference type="EMBL" id="BGPR01004122">
    <property type="protein sequence ID" value="GBM96175.1"/>
    <property type="molecule type" value="Genomic_DNA"/>
</dbReference>
<reference evidence="1 2" key="1">
    <citation type="journal article" date="2019" name="Sci. Rep.">
        <title>Orb-weaving spider Araneus ventricosus genome elucidates the spidroin gene catalogue.</title>
        <authorList>
            <person name="Kono N."/>
            <person name="Nakamura H."/>
            <person name="Ohtoshi R."/>
            <person name="Moran D.A.P."/>
            <person name="Shinohara A."/>
            <person name="Yoshida Y."/>
            <person name="Fujiwara M."/>
            <person name="Mori M."/>
            <person name="Tomita M."/>
            <person name="Arakawa K."/>
        </authorList>
    </citation>
    <scope>NUCLEOTIDE SEQUENCE [LARGE SCALE GENOMIC DNA]</scope>
</reference>
<dbReference type="AlphaFoldDB" id="A0A4Y2K2V4"/>
<organism evidence="1 2">
    <name type="scientific">Araneus ventricosus</name>
    <name type="common">Orbweaver spider</name>
    <name type="synonym">Epeira ventricosa</name>
    <dbReference type="NCBI Taxonomy" id="182803"/>
    <lineage>
        <taxon>Eukaryota</taxon>
        <taxon>Metazoa</taxon>
        <taxon>Ecdysozoa</taxon>
        <taxon>Arthropoda</taxon>
        <taxon>Chelicerata</taxon>
        <taxon>Arachnida</taxon>
        <taxon>Araneae</taxon>
        <taxon>Araneomorphae</taxon>
        <taxon>Entelegynae</taxon>
        <taxon>Araneoidea</taxon>
        <taxon>Araneidae</taxon>
        <taxon>Araneus</taxon>
    </lineage>
</organism>
<accession>A0A4Y2K2V4</accession>
<evidence type="ECO:0000313" key="2">
    <source>
        <dbReference type="Proteomes" id="UP000499080"/>
    </source>
</evidence>
<protein>
    <submittedName>
        <fullName evidence="1">Uncharacterized protein</fullName>
    </submittedName>
</protein>
<dbReference type="Proteomes" id="UP000499080">
    <property type="component" value="Unassembled WGS sequence"/>
</dbReference>
<proteinExistence type="predicted"/>
<comment type="caution">
    <text evidence="1">The sequence shown here is derived from an EMBL/GenBank/DDBJ whole genome shotgun (WGS) entry which is preliminary data.</text>
</comment>
<evidence type="ECO:0000313" key="1">
    <source>
        <dbReference type="EMBL" id="GBM96175.1"/>
    </source>
</evidence>
<sequence length="91" mass="10847">MPLFTKLKDNWKNIDIQCYRETVELLRTVPELENLLDLHRAEPKIVMVRDDYRELIELSIIFLVGMQEKNLKSDLLVAFTKLDGWPERFTP</sequence>
<name>A0A4Y2K2V4_ARAVE</name>
<keyword evidence="2" id="KW-1185">Reference proteome</keyword>
<gene>
    <name evidence="1" type="ORF">AVEN_239414_1</name>
</gene>